<dbReference type="Pfam" id="PF12101">
    <property type="entry name" value="DUF3577"/>
    <property type="match status" value="1"/>
</dbReference>
<evidence type="ECO:0008006" key="4">
    <source>
        <dbReference type="Google" id="ProtNLM"/>
    </source>
</evidence>
<reference evidence="2 3" key="1">
    <citation type="submission" date="2014-09" db="EMBL/GenBank/DDBJ databases">
        <authorList>
            <person name="Regsiter A."/>
        </authorList>
    </citation>
    <scope>NUCLEOTIDE SEQUENCE [LARGE SCALE GENOMIC DNA]</scope>
</reference>
<comment type="caution">
    <text evidence="2">The sequence shown here is derived from an EMBL/GenBank/DDBJ whole genome shotgun (WGS) entry which is preliminary data.</text>
</comment>
<evidence type="ECO:0000313" key="2">
    <source>
        <dbReference type="EMBL" id="CEG15129.1"/>
    </source>
</evidence>
<keyword evidence="3" id="KW-1185">Reference proteome</keyword>
<evidence type="ECO:0000313" key="3">
    <source>
        <dbReference type="Proteomes" id="UP000052230"/>
    </source>
</evidence>
<protein>
    <recommendedName>
        <fullName evidence="4">DUF3577 domain-containing protein</fullName>
    </recommendedName>
</protein>
<gene>
    <name evidence="2" type="ORF">XAC3562_1750001</name>
</gene>
<name>A0A0U5F9D7_XANCI</name>
<feature type="compositionally biased region" description="Basic residues" evidence="1">
    <location>
        <begin position="139"/>
        <end position="148"/>
    </location>
</feature>
<feature type="region of interest" description="Disordered" evidence="1">
    <location>
        <begin position="132"/>
        <end position="169"/>
    </location>
</feature>
<sequence>MTTSNEKSFFDLHITGLGYLNRIREVKPKKGPPFLACDIAALNGPSDDVSYVRFDTRVSGSEAQHLVRKCEQATKDKKKVLIGFRLGDLWTDVFTYEKGERASEQGVSVKARLLYISWIKVDGNMVYKAEPKSAESARRSQRARRHSCRAGSTGSRSCRASHSAPVRKT</sequence>
<accession>A0A0U5F9D7</accession>
<dbReference type="Proteomes" id="UP000052230">
    <property type="component" value="Unassembled WGS sequence"/>
</dbReference>
<organism evidence="2 3">
    <name type="scientific">Xanthomonas citri pv. citri</name>
    <dbReference type="NCBI Taxonomy" id="611301"/>
    <lineage>
        <taxon>Bacteria</taxon>
        <taxon>Pseudomonadati</taxon>
        <taxon>Pseudomonadota</taxon>
        <taxon>Gammaproteobacteria</taxon>
        <taxon>Lysobacterales</taxon>
        <taxon>Lysobacteraceae</taxon>
        <taxon>Xanthomonas</taxon>
    </lineage>
</organism>
<dbReference type="AlphaFoldDB" id="A0A0U5F9D7"/>
<dbReference type="NCBIfam" id="NF040584">
    <property type="entry name" value="STY4534_fam"/>
    <property type="match status" value="1"/>
</dbReference>
<proteinExistence type="predicted"/>
<evidence type="ECO:0000256" key="1">
    <source>
        <dbReference type="SAM" id="MobiDB-lite"/>
    </source>
</evidence>
<dbReference type="EMBL" id="CCXZ01000085">
    <property type="protein sequence ID" value="CEG15129.1"/>
    <property type="molecule type" value="Genomic_DNA"/>
</dbReference>
<dbReference type="InterPro" id="IPR021960">
    <property type="entry name" value="DUF3577"/>
</dbReference>